<proteinExistence type="inferred from homology"/>
<evidence type="ECO:0000256" key="6">
    <source>
        <dbReference type="ARBA" id="ARBA00022989"/>
    </source>
</evidence>
<evidence type="ECO:0000259" key="9">
    <source>
        <dbReference type="Pfam" id="PF04535"/>
    </source>
</evidence>
<keyword evidence="6 8" id="KW-1133">Transmembrane helix</keyword>
<dbReference type="Pfam" id="PF04535">
    <property type="entry name" value="CASP_dom"/>
    <property type="match status" value="1"/>
</dbReference>
<protein>
    <recommendedName>
        <fullName evidence="8">CASP-like protein</fullName>
    </recommendedName>
</protein>
<accession>A0AAN9J1T7</accession>
<evidence type="ECO:0000256" key="5">
    <source>
        <dbReference type="ARBA" id="ARBA00022692"/>
    </source>
</evidence>
<dbReference type="PANTHER" id="PTHR36488:SF8">
    <property type="entry name" value="CASP-LIKE PROTEIN 1U1"/>
    <property type="match status" value="1"/>
</dbReference>
<evidence type="ECO:0000256" key="4">
    <source>
        <dbReference type="ARBA" id="ARBA00022475"/>
    </source>
</evidence>
<feature type="transmembrane region" description="Helical" evidence="8">
    <location>
        <begin position="45"/>
        <end position="74"/>
    </location>
</feature>
<comment type="subcellular location">
    <subcellularLocation>
        <location evidence="1 8">Cell membrane</location>
        <topology evidence="1 8">Multi-pass membrane protein</topology>
    </subcellularLocation>
</comment>
<keyword evidence="7 8" id="KW-0472">Membrane</keyword>
<dbReference type="InterPro" id="IPR044173">
    <property type="entry name" value="CASPL"/>
</dbReference>
<evidence type="ECO:0000313" key="11">
    <source>
        <dbReference type="Proteomes" id="UP001372338"/>
    </source>
</evidence>
<comment type="subunit">
    <text evidence="3 8">Homodimer and heterodimers.</text>
</comment>
<evidence type="ECO:0000256" key="3">
    <source>
        <dbReference type="ARBA" id="ARBA00011489"/>
    </source>
</evidence>
<keyword evidence="4 8" id="KW-1003">Cell membrane</keyword>
<keyword evidence="5 8" id="KW-0812">Transmembrane</keyword>
<feature type="transmembrane region" description="Helical" evidence="8">
    <location>
        <begin position="137"/>
        <end position="159"/>
    </location>
</feature>
<dbReference type="InterPro" id="IPR006459">
    <property type="entry name" value="CASP/CASPL"/>
</dbReference>
<dbReference type="Proteomes" id="UP001372338">
    <property type="component" value="Unassembled WGS sequence"/>
</dbReference>
<dbReference type="AlphaFoldDB" id="A0AAN9J1T7"/>
<comment type="similarity">
    <text evidence="2 8">Belongs to the Casparian strip membrane proteins (CASP) family.</text>
</comment>
<evidence type="ECO:0000256" key="8">
    <source>
        <dbReference type="RuleBase" id="RU361233"/>
    </source>
</evidence>
<dbReference type="GO" id="GO:0005886">
    <property type="term" value="C:plasma membrane"/>
    <property type="evidence" value="ECO:0007669"/>
    <property type="project" value="UniProtKB-SubCell"/>
</dbReference>
<dbReference type="PANTHER" id="PTHR36488">
    <property type="entry name" value="CASP-LIKE PROTEIN 1U1"/>
    <property type="match status" value="1"/>
</dbReference>
<dbReference type="EMBL" id="JAYWIO010000001">
    <property type="protein sequence ID" value="KAK7290543.1"/>
    <property type="molecule type" value="Genomic_DNA"/>
</dbReference>
<feature type="transmembrane region" description="Helical" evidence="8">
    <location>
        <begin position="7"/>
        <end position="25"/>
    </location>
</feature>
<evidence type="ECO:0000313" key="10">
    <source>
        <dbReference type="EMBL" id="KAK7290543.1"/>
    </source>
</evidence>
<feature type="domain" description="Casparian strip membrane protein" evidence="9">
    <location>
        <begin position="6"/>
        <end position="148"/>
    </location>
</feature>
<reference evidence="10 11" key="1">
    <citation type="submission" date="2024-01" db="EMBL/GenBank/DDBJ databases">
        <title>The genomes of 5 underutilized Papilionoideae crops provide insights into root nodulation and disease resistanc.</title>
        <authorList>
            <person name="Yuan L."/>
        </authorList>
    </citation>
    <scope>NUCLEOTIDE SEQUENCE [LARGE SCALE GENOMIC DNA]</scope>
    <source>
        <strain evidence="10">ZHUSHIDOU_FW_LH</strain>
        <tissue evidence="10">Leaf</tissue>
    </source>
</reference>
<evidence type="ECO:0000256" key="7">
    <source>
        <dbReference type="ARBA" id="ARBA00023136"/>
    </source>
</evidence>
<comment type="caution">
    <text evidence="10">The sequence shown here is derived from an EMBL/GenBank/DDBJ whole genome shotgun (WGS) entry which is preliminary data.</text>
</comment>
<evidence type="ECO:0000256" key="1">
    <source>
        <dbReference type="ARBA" id="ARBA00004651"/>
    </source>
</evidence>
<evidence type="ECO:0000256" key="2">
    <source>
        <dbReference type="ARBA" id="ARBA00007651"/>
    </source>
</evidence>
<dbReference type="NCBIfam" id="TIGR01569">
    <property type="entry name" value="A_tha_TIGR01569"/>
    <property type="match status" value="1"/>
</dbReference>
<name>A0AAN9J1T7_CROPI</name>
<dbReference type="InterPro" id="IPR006702">
    <property type="entry name" value="CASP_dom"/>
</dbReference>
<sequence length="171" mass="18937">MAAQDILRIMVFVLSAASIAVMVSNKQTVYVFSIRFDAHFYYSSSLRFFVAANGIICGYSLLELIINIWALLVQRVSQRKGYHHDFSLFVFDLGMTLLLISGCAAATAIGYVGQYGEEHVGWLPICDRVSKFCKTNLASILLSYLALVSNLGLTLLMTYKSIKSSPKNESA</sequence>
<organism evidence="10 11">
    <name type="scientific">Crotalaria pallida</name>
    <name type="common">Smooth rattlebox</name>
    <name type="synonym">Crotalaria striata</name>
    <dbReference type="NCBI Taxonomy" id="3830"/>
    <lineage>
        <taxon>Eukaryota</taxon>
        <taxon>Viridiplantae</taxon>
        <taxon>Streptophyta</taxon>
        <taxon>Embryophyta</taxon>
        <taxon>Tracheophyta</taxon>
        <taxon>Spermatophyta</taxon>
        <taxon>Magnoliopsida</taxon>
        <taxon>eudicotyledons</taxon>
        <taxon>Gunneridae</taxon>
        <taxon>Pentapetalae</taxon>
        <taxon>rosids</taxon>
        <taxon>fabids</taxon>
        <taxon>Fabales</taxon>
        <taxon>Fabaceae</taxon>
        <taxon>Papilionoideae</taxon>
        <taxon>50 kb inversion clade</taxon>
        <taxon>genistoids sensu lato</taxon>
        <taxon>core genistoids</taxon>
        <taxon>Crotalarieae</taxon>
        <taxon>Crotalaria</taxon>
    </lineage>
</organism>
<gene>
    <name evidence="10" type="ORF">RIF29_05042</name>
</gene>
<keyword evidence="11" id="KW-1185">Reference proteome</keyword>
<feature type="transmembrane region" description="Helical" evidence="8">
    <location>
        <begin position="86"/>
        <end position="112"/>
    </location>
</feature>